<evidence type="ECO:0000313" key="2">
    <source>
        <dbReference type="EMBL" id="CAI82857.1"/>
    </source>
</evidence>
<keyword evidence="3" id="KW-1185">Reference proteome</keyword>
<evidence type="ECO:0008006" key="4">
    <source>
        <dbReference type="Google" id="ProtNLM"/>
    </source>
</evidence>
<dbReference type="EMBL" id="AJ965256">
    <property type="protein sequence ID" value="CAI82857.1"/>
    <property type="molecule type" value="Genomic_DNA"/>
</dbReference>
<dbReference type="AlphaFoldDB" id="A0A916NUT0"/>
<keyword evidence="1" id="KW-0812">Transmembrane</keyword>
<keyword evidence="1" id="KW-0472">Membrane</keyword>
<gene>
    <name evidence="2" type="ordered locus">cbdbA694</name>
</gene>
<accession>A0A916NUT0</accession>
<dbReference type="Proteomes" id="UP000000433">
    <property type="component" value="Chromosome"/>
</dbReference>
<keyword evidence="1" id="KW-1133">Transmembrane helix</keyword>
<proteinExistence type="predicted"/>
<evidence type="ECO:0000313" key="3">
    <source>
        <dbReference type="Proteomes" id="UP000000433"/>
    </source>
</evidence>
<dbReference type="KEGG" id="deh:cbdbA694"/>
<reference evidence="2 3" key="1">
    <citation type="journal article" date="2005" name="Nat. Biotechnol.">
        <title>Genome sequence of the chlorinated compound-respiring bacterium Dehalococcoides species strain CBDB1.</title>
        <authorList>
            <person name="Kube M."/>
            <person name="Beck A."/>
            <person name="Zinder S.H."/>
            <person name="Kuhl H."/>
            <person name="Reinhardt R."/>
            <person name="Adrian L."/>
        </authorList>
    </citation>
    <scope>NUCLEOTIDE SEQUENCE [LARGE SCALE GENOMIC DNA]</scope>
    <source>
        <strain evidence="2 3">CBDB1</strain>
    </source>
</reference>
<organism evidence="2 3">
    <name type="scientific">Dehalococcoides mccartyi (strain CBDB1)</name>
    <dbReference type="NCBI Taxonomy" id="255470"/>
    <lineage>
        <taxon>Bacteria</taxon>
        <taxon>Bacillati</taxon>
        <taxon>Chloroflexota</taxon>
        <taxon>Dehalococcoidia</taxon>
        <taxon>Dehalococcoidales</taxon>
        <taxon>Dehalococcoidaceae</taxon>
        <taxon>Dehalococcoides</taxon>
    </lineage>
</organism>
<evidence type="ECO:0000256" key="1">
    <source>
        <dbReference type="SAM" id="Phobius"/>
    </source>
</evidence>
<protein>
    <recommendedName>
        <fullName evidence="4">Transglutaminase-like domain-containing protein</fullName>
    </recommendedName>
</protein>
<name>A0A916NUT0_DEHMC</name>
<feature type="transmembrane region" description="Helical" evidence="1">
    <location>
        <begin position="20"/>
        <end position="41"/>
    </location>
</feature>
<sequence>MHLFPASPQNLLTPANAGVLILFVKCIAITFLIVLAASIMLPRIGAYDTETHDCDDIALEMYNHFTGLGFDVRIFIGNLAMTGETYTESNHVWLQVKTAGGWVAYDRGTDTIAIPYTDPQHYEGYEIKYDTLLAFVEYDKS</sequence>